<organism evidence="2 3">
    <name type="scientific">Candidatus Falkowbacteria bacterium CG1_02_41_21</name>
    <dbReference type="NCBI Taxonomy" id="1805147"/>
    <lineage>
        <taxon>Bacteria</taxon>
        <taxon>Candidatus Falkowiibacteriota</taxon>
    </lineage>
</organism>
<evidence type="ECO:0000313" key="3">
    <source>
        <dbReference type="Proteomes" id="UP000182860"/>
    </source>
</evidence>
<protein>
    <recommendedName>
        <fullName evidence="1">DUF6938 domain-containing protein</fullName>
    </recommendedName>
</protein>
<name>A0A1J4T6R5_9BACT</name>
<dbReference type="InterPro" id="IPR054218">
    <property type="entry name" value="DUF6938"/>
</dbReference>
<dbReference type="AlphaFoldDB" id="A0A1J4T6R5"/>
<gene>
    <name evidence="2" type="ORF">AUJ35_01460</name>
</gene>
<evidence type="ECO:0000259" key="1">
    <source>
        <dbReference type="Pfam" id="PF22053"/>
    </source>
</evidence>
<comment type="caution">
    <text evidence="2">The sequence shown here is derived from an EMBL/GenBank/DDBJ whole genome shotgun (WGS) entry which is preliminary data.</text>
</comment>
<proteinExistence type="predicted"/>
<dbReference type="Pfam" id="PF22053">
    <property type="entry name" value="DUF6938"/>
    <property type="match status" value="1"/>
</dbReference>
<sequence length="440" mass="50612">MTKHEKMYVVTVDMGYGHQRAAYPFAAAAEGGIITINDYVGITAEEKEIWNGIRSQYEYVSFFKKLPIIGGLVFSLMDYFQQIKPFYPHRDLSKSTLQQKYFYRKIRDGLGRKLIENLNANPLPLLTTFFAAAYCAEYYNYKGEIYLAVCDADISRAWAPLDSETSRINYLVPNKRVKDRLMLYGVKDDKIFTTGFPLPKENIGTDDWEYLKADLKDRLEVLDPEGVYRKKYSKLIEAYLCPVAEINGASRPLTLTFAVGGAGAQRDLGILVLKRLKNKIIENKIQLNLVAGSRQDVAEYFEKALKENFLQNYKNVQVIYSPDKTEYFRQFNQILRSTDLLWTKPSELSFYSGLGLPIIMMEPIGSQEEYNRRWLLGVGAGVDSKNPNYVDEWLFDFLNSGWLAEAAMRGYLNAPKMGTYNMENIVLRHEVNEIENVRLL</sequence>
<feature type="domain" description="DUF6938" evidence="1">
    <location>
        <begin position="295"/>
        <end position="379"/>
    </location>
</feature>
<evidence type="ECO:0000313" key="2">
    <source>
        <dbReference type="EMBL" id="OIO07812.1"/>
    </source>
</evidence>
<dbReference type="Proteomes" id="UP000182860">
    <property type="component" value="Unassembled WGS sequence"/>
</dbReference>
<reference evidence="2 3" key="1">
    <citation type="journal article" date="2016" name="Environ. Microbiol.">
        <title>Genomic resolution of a cold subsurface aquifer community provides metabolic insights for novel microbes adapted to high CO concentrations.</title>
        <authorList>
            <person name="Probst A.J."/>
            <person name="Castelle C.J."/>
            <person name="Singh A."/>
            <person name="Brown C.T."/>
            <person name="Anantharaman K."/>
            <person name="Sharon I."/>
            <person name="Hug L.A."/>
            <person name="Burstein D."/>
            <person name="Emerson J.B."/>
            <person name="Thomas B.C."/>
            <person name="Banfield J.F."/>
        </authorList>
    </citation>
    <scope>NUCLEOTIDE SEQUENCE [LARGE SCALE GENOMIC DNA]</scope>
    <source>
        <strain evidence="2">CG1_02_41_21</strain>
    </source>
</reference>
<accession>A0A1J4T6R5</accession>
<dbReference type="EMBL" id="MNUV01000026">
    <property type="protein sequence ID" value="OIO07812.1"/>
    <property type="molecule type" value="Genomic_DNA"/>
</dbReference>